<accession>A0ABY0V8J0</accession>
<evidence type="ECO:0000313" key="2">
    <source>
        <dbReference type="Proteomes" id="UP000198976"/>
    </source>
</evidence>
<dbReference type="Pfam" id="PF21853">
    <property type="entry name" value="DUF6912"/>
    <property type="match status" value="1"/>
</dbReference>
<dbReference type="Proteomes" id="UP000198976">
    <property type="component" value="Chromosome I"/>
</dbReference>
<protein>
    <submittedName>
        <fullName evidence="1">Uncharacterized protein</fullName>
    </submittedName>
</protein>
<keyword evidence="2" id="KW-1185">Reference proteome</keyword>
<dbReference type="InterPro" id="IPR054206">
    <property type="entry name" value="DUF6912"/>
</dbReference>
<gene>
    <name evidence="1" type="ORF">SAMN04489714_1402</name>
</gene>
<name>A0ABY0V8J0_9ACTO</name>
<reference evidence="1 2" key="1">
    <citation type="submission" date="2016-10" db="EMBL/GenBank/DDBJ databases">
        <authorList>
            <person name="Varghese N."/>
            <person name="Submissions S."/>
        </authorList>
    </citation>
    <scope>NUCLEOTIDE SEQUENCE [LARGE SCALE GENOMIC DNA]</scope>
    <source>
        <strain evidence="1 2">DSM 9169</strain>
    </source>
</reference>
<organism evidence="1 2">
    <name type="scientific">Schaalia radingae</name>
    <dbReference type="NCBI Taxonomy" id="131110"/>
    <lineage>
        <taxon>Bacteria</taxon>
        <taxon>Bacillati</taxon>
        <taxon>Actinomycetota</taxon>
        <taxon>Actinomycetes</taxon>
        <taxon>Actinomycetales</taxon>
        <taxon>Actinomycetaceae</taxon>
        <taxon>Schaalia</taxon>
    </lineage>
</organism>
<evidence type="ECO:0000313" key="1">
    <source>
        <dbReference type="EMBL" id="SDT98127.1"/>
    </source>
</evidence>
<dbReference type="EMBL" id="LT629792">
    <property type="protein sequence ID" value="SDT98127.1"/>
    <property type="molecule type" value="Genomic_DNA"/>
</dbReference>
<sequence length="202" mass="22046">MLRDAHRGKRAALMWDTGGMRLYVPAVLDELSADQPPVRPGYVAILEDGLRGDDIEEREDSAMNQAALASLELIRDRRDAEDEEDGDEARACLDSPAFCVPARRVVIACEAEAEVSDEAGDLAAVHVAQARPQTYRWDDVVAFFIDDAEAAPLVERVTQALTEDDVTGALDALWDEPLLWFDASERTTCAGGGIVSCGRTRV</sequence>
<proteinExistence type="predicted"/>